<feature type="region of interest" description="Disordered" evidence="1">
    <location>
        <begin position="112"/>
        <end position="138"/>
    </location>
</feature>
<evidence type="ECO:0000313" key="4">
    <source>
        <dbReference type="Proteomes" id="UP000481153"/>
    </source>
</evidence>
<name>A0A6G0WBX9_9STRA</name>
<evidence type="ECO:0000256" key="1">
    <source>
        <dbReference type="SAM" id="MobiDB-lite"/>
    </source>
</evidence>
<organism evidence="3 4">
    <name type="scientific">Aphanomyces euteiches</name>
    <dbReference type="NCBI Taxonomy" id="100861"/>
    <lineage>
        <taxon>Eukaryota</taxon>
        <taxon>Sar</taxon>
        <taxon>Stramenopiles</taxon>
        <taxon>Oomycota</taxon>
        <taxon>Saprolegniomycetes</taxon>
        <taxon>Saprolegniales</taxon>
        <taxon>Verrucalvaceae</taxon>
        <taxon>Aphanomyces</taxon>
    </lineage>
</organism>
<dbReference type="Proteomes" id="UP000481153">
    <property type="component" value="Unassembled WGS sequence"/>
</dbReference>
<keyword evidence="2" id="KW-1133">Transmembrane helix</keyword>
<evidence type="ECO:0000313" key="3">
    <source>
        <dbReference type="EMBL" id="KAF0724763.1"/>
    </source>
</evidence>
<sequence>MPRVVGAAVACCAAWLFFRLFHWLARLFGPVLAALCRLCCCAVGLVGWLVLCLALFCCALLLKLFLHCHGFFALFFRGVNLSEKRHVTPCGGSSNKSLRIISRACNQLALENDKETPPSRPKPCSFKPTDDIASSNMENPRTRRKLIANSLEILEKLPKTYHPQPGAKKG</sequence>
<dbReference type="EMBL" id="VJMJ01000264">
    <property type="protein sequence ID" value="KAF0724763.1"/>
    <property type="molecule type" value="Genomic_DNA"/>
</dbReference>
<keyword evidence="2" id="KW-0472">Membrane</keyword>
<reference evidence="3 4" key="1">
    <citation type="submission" date="2019-07" db="EMBL/GenBank/DDBJ databases">
        <title>Genomics analysis of Aphanomyces spp. identifies a new class of oomycete effector associated with host adaptation.</title>
        <authorList>
            <person name="Gaulin E."/>
        </authorList>
    </citation>
    <scope>NUCLEOTIDE SEQUENCE [LARGE SCALE GENOMIC DNA]</scope>
    <source>
        <strain evidence="3 4">ATCC 201684</strain>
    </source>
</reference>
<proteinExistence type="predicted"/>
<evidence type="ECO:0000256" key="2">
    <source>
        <dbReference type="SAM" id="Phobius"/>
    </source>
</evidence>
<protein>
    <submittedName>
        <fullName evidence="3">Uncharacterized protein</fullName>
    </submittedName>
</protein>
<accession>A0A6G0WBX9</accession>
<feature type="transmembrane region" description="Helical" evidence="2">
    <location>
        <begin position="43"/>
        <end position="76"/>
    </location>
</feature>
<keyword evidence="4" id="KW-1185">Reference proteome</keyword>
<gene>
    <name evidence="3" type="ORF">Ae201684_016636</name>
</gene>
<dbReference type="AlphaFoldDB" id="A0A6G0WBX9"/>
<keyword evidence="2" id="KW-0812">Transmembrane</keyword>
<comment type="caution">
    <text evidence="3">The sequence shown here is derived from an EMBL/GenBank/DDBJ whole genome shotgun (WGS) entry which is preliminary data.</text>
</comment>